<dbReference type="NCBIfam" id="NF001941">
    <property type="entry name" value="PRK00723.1"/>
    <property type="match status" value="1"/>
</dbReference>
<feature type="chain" id="PRO_5023336468" description="Phosphatidylserine decarboxylase alpha chain" evidence="12">
    <location>
        <begin position="256"/>
        <end position="295"/>
    </location>
</feature>
<comment type="caution">
    <text evidence="13">The sequence shown here is derived from an EMBL/GenBank/DDBJ whole genome shotgun (WGS) entry which is preliminary data.</text>
</comment>
<sequence>MIKYFNRKIKTYEIENVAVGKYLEWTYSSPIGLNILELLIKKKIFSKLYGVFCDSRLSRRKIDNFIKEFNINEDEFKVDKSNYKCFNDFFARSLKNGARPIDYNVSTLISPCDGRMTAYENIDINNLVQVKGISYRLKDLIQNEDLSKKYIGGTCIILRLAPIDYHRFHFLDWGICEESKKISGHYYSVNPIALRKIPKLFCENKREYSLFHSNNFGNVLYVDIGATCVGSIVQTYTPYTQVKKGDEKGYFKFGGSTIILFFEPKKVKIDEDILEQTRLGFECKVNFGEKIGVKL</sequence>
<dbReference type="Proteomes" id="UP000075374">
    <property type="component" value="Unassembled WGS sequence"/>
</dbReference>
<evidence type="ECO:0000313" key="14">
    <source>
        <dbReference type="Proteomes" id="UP000075374"/>
    </source>
</evidence>
<feature type="active site" description="Charge relay system; for autoendoproteolytic cleavage activity" evidence="12">
    <location>
        <position position="169"/>
    </location>
</feature>
<evidence type="ECO:0000256" key="8">
    <source>
        <dbReference type="ARBA" id="ARBA00023209"/>
    </source>
</evidence>
<dbReference type="InterPro" id="IPR033179">
    <property type="entry name" value="PSD_type2_pro"/>
</dbReference>
<keyword evidence="2 12" id="KW-1003">Cell membrane</keyword>
<keyword evidence="6 12" id="KW-0472">Membrane</keyword>
<evidence type="ECO:0000256" key="4">
    <source>
        <dbReference type="ARBA" id="ARBA00022793"/>
    </source>
</evidence>
<comment type="catalytic activity">
    <reaction evidence="12">
        <text>a 1,2-diacyl-sn-glycero-3-phospho-L-serine + H(+) = a 1,2-diacyl-sn-glycero-3-phosphoethanolamine + CO2</text>
        <dbReference type="Rhea" id="RHEA:20828"/>
        <dbReference type="ChEBI" id="CHEBI:15378"/>
        <dbReference type="ChEBI" id="CHEBI:16526"/>
        <dbReference type="ChEBI" id="CHEBI:57262"/>
        <dbReference type="ChEBI" id="CHEBI:64612"/>
        <dbReference type="EC" id="4.1.1.65"/>
    </reaction>
</comment>
<evidence type="ECO:0000256" key="11">
    <source>
        <dbReference type="ARBA" id="ARBA00023317"/>
    </source>
</evidence>
<dbReference type="PATRIC" id="fig|1121305.3.peg.2391"/>
<keyword evidence="10 12" id="KW-1208">Phospholipid metabolism</keyword>
<dbReference type="EC" id="4.1.1.65" evidence="12"/>
<evidence type="ECO:0000256" key="7">
    <source>
        <dbReference type="ARBA" id="ARBA00023145"/>
    </source>
</evidence>
<dbReference type="InterPro" id="IPR033177">
    <property type="entry name" value="PSD-B"/>
</dbReference>
<comment type="function">
    <text evidence="12">Catalyzes the formation of phosphatidylethanolamine (PtdEtn) from phosphatidylserine (PtdSer).</text>
</comment>
<dbReference type="EMBL" id="LTBB01000016">
    <property type="protein sequence ID" value="KYH27990.1"/>
    <property type="molecule type" value="Genomic_DNA"/>
</dbReference>
<reference evidence="13 14" key="1">
    <citation type="submission" date="2016-02" db="EMBL/GenBank/DDBJ databases">
        <title>Genome sequence of Clostridium colicanis DSM 13634.</title>
        <authorList>
            <person name="Poehlein A."/>
            <person name="Daniel R."/>
        </authorList>
    </citation>
    <scope>NUCLEOTIDE SEQUENCE [LARGE SCALE GENOMIC DNA]</scope>
    <source>
        <strain evidence="13 14">DSM 13634</strain>
    </source>
</reference>
<dbReference type="GO" id="GO:0006646">
    <property type="term" value="P:phosphatidylethanolamine biosynthetic process"/>
    <property type="evidence" value="ECO:0007669"/>
    <property type="project" value="UniProtKB-UniRule"/>
</dbReference>
<keyword evidence="9 12" id="KW-0456">Lyase</keyword>
<dbReference type="RefSeq" id="WP_061859179.1">
    <property type="nucleotide sequence ID" value="NZ_LTBB01000016.1"/>
</dbReference>
<feature type="modified residue" description="Pyruvic acid (Ser); by autocatalysis" evidence="12">
    <location>
        <position position="256"/>
    </location>
</feature>
<evidence type="ECO:0000256" key="2">
    <source>
        <dbReference type="ARBA" id="ARBA00022475"/>
    </source>
</evidence>
<comment type="cofactor">
    <cofactor evidence="12">
        <name>pyruvate</name>
        <dbReference type="ChEBI" id="CHEBI:15361"/>
    </cofactor>
    <text evidence="12">Binds 1 pyruvoyl group covalently per subunit.</text>
</comment>
<keyword evidence="7 12" id="KW-0865">Zymogen</keyword>
<evidence type="ECO:0000313" key="13">
    <source>
        <dbReference type="EMBL" id="KYH27990.1"/>
    </source>
</evidence>
<keyword evidence="4 12" id="KW-0210">Decarboxylase</keyword>
<accession>A0A151AKD0</accession>
<dbReference type="UniPathway" id="UPA00558">
    <property type="reaction ID" value="UER00616"/>
</dbReference>
<keyword evidence="3 12" id="KW-0444">Lipid biosynthesis</keyword>
<comment type="subunit">
    <text evidence="12">Heterodimer of a large membrane-associated beta subunit and a small pyruvoyl-containing alpha subunit.</text>
</comment>
<evidence type="ECO:0000256" key="6">
    <source>
        <dbReference type="ARBA" id="ARBA00023136"/>
    </source>
</evidence>
<feature type="site" description="Cleavage (non-hydrolytic); by autocatalysis" evidence="12">
    <location>
        <begin position="255"/>
        <end position="256"/>
    </location>
</feature>
<dbReference type="GO" id="GO:0005886">
    <property type="term" value="C:plasma membrane"/>
    <property type="evidence" value="ECO:0007669"/>
    <property type="project" value="UniProtKB-SubCell"/>
</dbReference>
<dbReference type="AlphaFoldDB" id="A0A151AKD0"/>
<comment type="pathway">
    <text evidence="12">Phospholipid metabolism; phosphatidylethanolamine biosynthesis; phosphatidylethanolamine from CDP-diacylglycerol: step 2/2.</text>
</comment>
<evidence type="ECO:0000256" key="9">
    <source>
        <dbReference type="ARBA" id="ARBA00023239"/>
    </source>
</evidence>
<dbReference type="STRING" id="1121305.CLCOL_24010"/>
<dbReference type="Pfam" id="PF02666">
    <property type="entry name" value="PS_Dcarbxylase"/>
    <property type="match status" value="1"/>
</dbReference>
<gene>
    <name evidence="12 13" type="primary">psd</name>
    <name evidence="13" type="ORF">CLCOL_24010</name>
</gene>
<evidence type="ECO:0000256" key="5">
    <source>
        <dbReference type="ARBA" id="ARBA00023098"/>
    </source>
</evidence>
<feature type="active site" description="Charge relay system; for autoendoproteolytic cleavage activity" evidence="12">
    <location>
        <position position="113"/>
    </location>
</feature>
<name>A0A151AKD0_9CLOT</name>
<dbReference type="GO" id="GO:0004609">
    <property type="term" value="F:phosphatidylserine decarboxylase activity"/>
    <property type="evidence" value="ECO:0007669"/>
    <property type="project" value="UniProtKB-UniRule"/>
</dbReference>
<evidence type="ECO:0000256" key="3">
    <source>
        <dbReference type="ARBA" id="ARBA00022516"/>
    </source>
</evidence>
<organism evidence="13 14">
    <name type="scientific">Clostridium colicanis DSM 13634</name>
    <dbReference type="NCBI Taxonomy" id="1121305"/>
    <lineage>
        <taxon>Bacteria</taxon>
        <taxon>Bacillati</taxon>
        <taxon>Bacillota</taxon>
        <taxon>Clostridia</taxon>
        <taxon>Eubacteriales</taxon>
        <taxon>Clostridiaceae</taxon>
        <taxon>Clostridium</taxon>
    </lineage>
</organism>
<protein>
    <recommendedName>
        <fullName evidence="12">Phosphatidylserine decarboxylase proenzyme</fullName>
        <ecNumber evidence="12">4.1.1.65</ecNumber>
    </recommendedName>
    <component>
        <recommendedName>
            <fullName evidence="12">Phosphatidylserine decarboxylase alpha chain</fullName>
        </recommendedName>
    </component>
    <component>
        <recommendedName>
            <fullName evidence="12">Phosphatidylserine decarboxylase beta chain</fullName>
        </recommendedName>
    </component>
</protein>
<dbReference type="PANTHER" id="PTHR10067">
    <property type="entry name" value="PHOSPHATIDYLSERINE DECARBOXYLASE"/>
    <property type="match status" value="1"/>
</dbReference>
<dbReference type="HAMAP" id="MF_00663">
    <property type="entry name" value="PS_decarb_PSD_B_type2"/>
    <property type="match status" value="1"/>
</dbReference>
<evidence type="ECO:0000256" key="12">
    <source>
        <dbReference type="HAMAP-Rule" id="MF_00663"/>
    </source>
</evidence>
<feature type="chain" id="PRO_5023336467" description="Phosphatidylserine decarboxylase beta chain" evidence="12">
    <location>
        <begin position="1"/>
        <end position="255"/>
    </location>
</feature>
<comment type="similarity">
    <text evidence="12">Belongs to the phosphatidylserine decarboxylase family. PSD-B subfamily. Prokaryotic type II sub-subfamily.</text>
</comment>
<keyword evidence="8 12" id="KW-0594">Phospholipid biosynthesis</keyword>
<keyword evidence="5 12" id="KW-0443">Lipid metabolism</keyword>
<evidence type="ECO:0000256" key="1">
    <source>
        <dbReference type="ARBA" id="ARBA00005189"/>
    </source>
</evidence>
<keyword evidence="11 12" id="KW-0670">Pyruvate</keyword>
<dbReference type="InterPro" id="IPR003817">
    <property type="entry name" value="PS_Dcarbxylase"/>
</dbReference>
<feature type="active site" description="Charge relay system; for autoendoproteolytic cleavage activity" evidence="12">
    <location>
        <position position="256"/>
    </location>
</feature>
<dbReference type="NCBIfam" id="TIGR00163">
    <property type="entry name" value="PS_decarb"/>
    <property type="match status" value="1"/>
</dbReference>
<comment type="PTM">
    <text evidence="12">Is synthesized initially as an inactive proenzyme. Formation of the active enzyme involves a self-maturation process in which the active site pyruvoyl group is generated from an internal serine residue via an autocatalytic post-translational modification. Two non-identical subunits are generated from the proenzyme in this reaction, and the pyruvate is formed at the N-terminus of the alpha chain, which is derived from the carboxyl end of the proenzyme. The autoendoproteolytic cleavage occurs by a canonical serine protease mechanism, in which the side chain hydroxyl group of the serine supplies its oxygen atom to form the C-terminus of the beta chain, while the remainder of the serine residue undergoes an oxidative deamination to produce ammonia and the pyruvoyl prosthetic group on the alpha chain. During this reaction, the Ser that is part of the protease active site of the proenzyme becomes the pyruvoyl prosthetic group, which constitutes an essential element of the active site of the mature decarboxylase.</text>
</comment>
<comment type="pathway">
    <text evidence="1">Lipid metabolism.</text>
</comment>
<comment type="subcellular location">
    <subcellularLocation>
        <location evidence="12">Cell membrane</location>
        <topology evidence="12">Peripheral membrane protein</topology>
    </subcellularLocation>
</comment>
<feature type="active site" description="Schiff-base intermediate with substrate; via pyruvic acid; for decarboxylase activity" evidence="12">
    <location>
        <position position="256"/>
    </location>
</feature>
<evidence type="ECO:0000256" key="10">
    <source>
        <dbReference type="ARBA" id="ARBA00023264"/>
    </source>
</evidence>
<proteinExistence type="inferred from homology"/>
<dbReference type="PANTHER" id="PTHR10067:SF17">
    <property type="entry name" value="PHOSPHATIDYLSERINE DECARBOXYLASE PROENZYME 2"/>
    <property type="match status" value="1"/>
</dbReference>
<keyword evidence="14" id="KW-1185">Reference proteome</keyword>